<dbReference type="RefSeq" id="WP_034839761.1">
    <property type="nucleotide sequence ID" value="NZ_JOKH01000005.1"/>
</dbReference>
<dbReference type="STRING" id="1137799.GZ78_20850"/>
<comment type="caution">
    <text evidence="1">The sequence shown here is derived from an EMBL/GenBank/DDBJ whole genome shotgun (WGS) entry which is preliminary data.</text>
</comment>
<organism evidence="1 2">
    <name type="scientific">Endozoicomonas numazuensis</name>
    <dbReference type="NCBI Taxonomy" id="1137799"/>
    <lineage>
        <taxon>Bacteria</taxon>
        <taxon>Pseudomonadati</taxon>
        <taxon>Pseudomonadota</taxon>
        <taxon>Gammaproteobacteria</taxon>
        <taxon>Oceanospirillales</taxon>
        <taxon>Endozoicomonadaceae</taxon>
        <taxon>Endozoicomonas</taxon>
    </lineage>
</organism>
<reference evidence="1 2" key="1">
    <citation type="submission" date="2014-06" db="EMBL/GenBank/DDBJ databases">
        <title>Whole Genome Sequences of Three Symbiotic Endozoicomonas Bacteria.</title>
        <authorList>
            <person name="Neave M.J."/>
            <person name="Apprill A."/>
            <person name="Voolstra C.R."/>
        </authorList>
    </citation>
    <scope>NUCLEOTIDE SEQUENCE [LARGE SCALE GENOMIC DNA]</scope>
    <source>
        <strain evidence="1 2">DSM 25634</strain>
    </source>
</reference>
<dbReference type="OrthoDB" id="5592031at2"/>
<evidence type="ECO:0000313" key="2">
    <source>
        <dbReference type="Proteomes" id="UP000028073"/>
    </source>
</evidence>
<dbReference type="AlphaFoldDB" id="A0A081ND11"/>
<protein>
    <submittedName>
        <fullName evidence="1">Uncharacterized protein</fullName>
    </submittedName>
</protein>
<sequence length="84" mass="9768">MKDWMSPKEKLVVVAHMMRVGHLADANACLPIIMDETLIAAKPLKEEDAIWLEELMKKAFQAQEKHDWLSMADYLEYELTTLYS</sequence>
<name>A0A081ND11_9GAMM</name>
<accession>A0A081ND11</accession>
<proteinExistence type="predicted"/>
<dbReference type="EMBL" id="JOKH01000005">
    <property type="protein sequence ID" value="KEQ16334.1"/>
    <property type="molecule type" value="Genomic_DNA"/>
</dbReference>
<gene>
    <name evidence="1" type="ORF">GZ78_20850</name>
</gene>
<keyword evidence="2" id="KW-1185">Reference proteome</keyword>
<evidence type="ECO:0000313" key="1">
    <source>
        <dbReference type="EMBL" id="KEQ16334.1"/>
    </source>
</evidence>
<dbReference type="Proteomes" id="UP000028073">
    <property type="component" value="Unassembled WGS sequence"/>
</dbReference>